<gene>
    <name evidence="2" type="ORF">NCTC13315_01731</name>
</gene>
<sequence>MRYSVYSTKLVTLVIMLLGAILFFYPLQLIVQKNIQPLKQLVNK</sequence>
<dbReference type="Proteomes" id="UP000254968">
    <property type="component" value="Unassembled WGS sequence"/>
</dbReference>
<feature type="transmembrane region" description="Helical" evidence="1">
    <location>
        <begin position="12"/>
        <end position="31"/>
    </location>
</feature>
<protein>
    <submittedName>
        <fullName evidence="2">Uncharacterized protein</fullName>
    </submittedName>
</protein>
<keyword evidence="1" id="KW-0472">Membrane</keyword>
<keyword evidence="3" id="KW-1185">Reference proteome</keyword>
<evidence type="ECO:0000313" key="3">
    <source>
        <dbReference type="Proteomes" id="UP000254968"/>
    </source>
</evidence>
<dbReference type="AlphaFoldDB" id="A0A378IA21"/>
<proteinExistence type="predicted"/>
<name>A0A378IA21_9GAMM</name>
<reference evidence="2 3" key="1">
    <citation type="submission" date="2018-06" db="EMBL/GenBank/DDBJ databases">
        <authorList>
            <consortium name="Pathogen Informatics"/>
            <person name="Doyle S."/>
        </authorList>
    </citation>
    <scope>NUCLEOTIDE SEQUENCE [LARGE SCALE GENOMIC DNA]</scope>
    <source>
        <strain evidence="2 3">NCTC13315</strain>
    </source>
</reference>
<dbReference type="EMBL" id="UGNV01000001">
    <property type="protein sequence ID" value="STX29194.1"/>
    <property type="molecule type" value="Genomic_DNA"/>
</dbReference>
<evidence type="ECO:0000313" key="2">
    <source>
        <dbReference type="EMBL" id="STX29194.1"/>
    </source>
</evidence>
<accession>A0A378IA21</accession>
<evidence type="ECO:0000256" key="1">
    <source>
        <dbReference type="SAM" id="Phobius"/>
    </source>
</evidence>
<keyword evidence="1" id="KW-1133">Transmembrane helix</keyword>
<keyword evidence="1" id="KW-0812">Transmembrane</keyword>
<organism evidence="2 3">
    <name type="scientific">Legionella beliardensis</name>
    <dbReference type="NCBI Taxonomy" id="91822"/>
    <lineage>
        <taxon>Bacteria</taxon>
        <taxon>Pseudomonadati</taxon>
        <taxon>Pseudomonadota</taxon>
        <taxon>Gammaproteobacteria</taxon>
        <taxon>Legionellales</taxon>
        <taxon>Legionellaceae</taxon>
        <taxon>Legionella</taxon>
    </lineage>
</organism>